<dbReference type="OrthoDB" id="4427276at2"/>
<evidence type="ECO:0000256" key="1">
    <source>
        <dbReference type="ARBA" id="ARBA00023125"/>
    </source>
</evidence>
<dbReference type="Pfam" id="PF00436">
    <property type="entry name" value="SSB"/>
    <property type="match status" value="1"/>
</dbReference>
<sequence>MSTHFYGEGNIGSAPDFREFSNGNNEPRRLLRLNVYFDNPVPTKEGFEDRGGFWAPVEIWHRDAERWATLYQKGMRVLVEGRAVKDDWEDADENERVTFKIEARRAGILPYRIESVVLGAKPPAAEPAENE</sequence>
<dbReference type="InterPro" id="IPR011344">
    <property type="entry name" value="ssDNA-bd"/>
</dbReference>
<dbReference type="PROSITE" id="PS50935">
    <property type="entry name" value="SSB"/>
    <property type="match status" value="1"/>
</dbReference>
<dbReference type="InterPro" id="IPR012340">
    <property type="entry name" value="NA-bd_OB-fold"/>
</dbReference>
<dbReference type="PIRSF" id="PIRSF002070">
    <property type="entry name" value="SSB"/>
    <property type="match status" value="1"/>
</dbReference>
<evidence type="ECO:0000313" key="3">
    <source>
        <dbReference type="EMBL" id="AIL62207.1"/>
    </source>
</evidence>
<dbReference type="NCBIfam" id="NF006039">
    <property type="entry name" value="PRK08182.1"/>
    <property type="match status" value="1"/>
</dbReference>
<evidence type="ECO:0000256" key="2">
    <source>
        <dbReference type="PIRNR" id="PIRNR002070"/>
    </source>
</evidence>
<organism evidence="3 4">
    <name type="scientific">Pseudomonas alkylphenolica</name>
    <dbReference type="NCBI Taxonomy" id="237609"/>
    <lineage>
        <taxon>Bacteria</taxon>
        <taxon>Pseudomonadati</taxon>
        <taxon>Pseudomonadota</taxon>
        <taxon>Gammaproteobacteria</taxon>
        <taxon>Pseudomonadales</taxon>
        <taxon>Pseudomonadaceae</taxon>
        <taxon>Pseudomonas</taxon>
    </lineage>
</organism>
<evidence type="ECO:0000313" key="4">
    <source>
        <dbReference type="Proteomes" id="UP000028931"/>
    </source>
</evidence>
<dbReference type="EMBL" id="CP009048">
    <property type="protein sequence ID" value="AIL62207.1"/>
    <property type="molecule type" value="Genomic_DNA"/>
</dbReference>
<dbReference type="CDD" id="cd04496">
    <property type="entry name" value="SSB_OBF"/>
    <property type="match status" value="1"/>
</dbReference>
<dbReference type="InterPro" id="IPR000424">
    <property type="entry name" value="Primosome_PriB/ssb"/>
</dbReference>
<dbReference type="KEGG" id="palk:PSAKL28_30170"/>
<dbReference type="GO" id="GO:0006260">
    <property type="term" value="P:DNA replication"/>
    <property type="evidence" value="ECO:0007669"/>
    <property type="project" value="InterPro"/>
</dbReference>
<keyword evidence="1 2" id="KW-0238">DNA-binding</keyword>
<name>A0A077F9W7_9PSED</name>
<dbReference type="GO" id="GO:0003697">
    <property type="term" value="F:single-stranded DNA binding"/>
    <property type="evidence" value="ECO:0007669"/>
    <property type="project" value="InterPro"/>
</dbReference>
<dbReference type="RefSeq" id="WP_038611997.1">
    <property type="nucleotide sequence ID" value="NZ_CP009048.1"/>
</dbReference>
<dbReference type="AlphaFoldDB" id="A0A077F9W7"/>
<protein>
    <recommendedName>
        <fullName evidence="2">Single-stranded DNA-binding protein</fullName>
    </recommendedName>
</protein>
<dbReference type="HOGENOM" id="CLU_142244_1_0_6"/>
<dbReference type="eggNOG" id="COG0629">
    <property type="taxonomic scope" value="Bacteria"/>
</dbReference>
<proteinExistence type="predicted"/>
<gene>
    <name evidence="3" type="ORF">PSAKL28_30170</name>
</gene>
<dbReference type="Proteomes" id="UP000028931">
    <property type="component" value="Chromosome"/>
</dbReference>
<accession>A0A077F9W7</accession>
<dbReference type="Gene3D" id="2.40.50.140">
    <property type="entry name" value="Nucleic acid-binding proteins"/>
    <property type="match status" value="1"/>
</dbReference>
<dbReference type="SUPFAM" id="SSF50249">
    <property type="entry name" value="Nucleic acid-binding proteins"/>
    <property type="match status" value="1"/>
</dbReference>
<reference evidence="3 4" key="1">
    <citation type="submission" date="2014-07" db="EMBL/GenBank/DDBJ databases">
        <authorList>
            <person name="Lee K."/>
            <person name="Lim J.Y."/>
            <person name="Hwang I."/>
        </authorList>
    </citation>
    <scope>NUCLEOTIDE SEQUENCE [LARGE SCALE GENOMIC DNA]</scope>
    <source>
        <strain evidence="3 4">KL28</strain>
    </source>
</reference>